<dbReference type="RefSeq" id="WP_013623418.1">
    <property type="nucleotide sequence ID" value="NC_015172.1"/>
</dbReference>
<dbReference type="HOGENOM" id="CLU_065947_2_2_9"/>
<keyword evidence="3" id="KW-1185">Reference proteome</keyword>
<evidence type="ECO:0000259" key="1">
    <source>
        <dbReference type="Pfam" id="PF01863"/>
    </source>
</evidence>
<dbReference type="InterPro" id="IPR053136">
    <property type="entry name" value="UTP_pyrophosphatase-like"/>
</dbReference>
<dbReference type="KEGG" id="sgy:Sgly_0176"/>
<sequence>MDLLRFNGQIIEYEMYKSNRAKRLCFSVHDFKLRVAVPKSVTYEDARKYIEENSDLLAKKLNLLKGFHSSYQFVTGEKLFYRGRFYPLKIVYADLINGYAAFKGSQIYVFLPECIPSENKPNSIRAVLREWYVNQAEKILPDMVDYYSKVMGLSYGKVKIKDQKTRWGSCSSKGNLNFNWRIIMAPNQVVAYVIIHELSHLRSMNHSGTFWKEVRNYMPEYERWRLWLRDYGQLLMKI</sequence>
<dbReference type="EMBL" id="CP002547">
    <property type="protein sequence ID" value="ADY54547.1"/>
    <property type="molecule type" value="Genomic_DNA"/>
</dbReference>
<dbReference type="PANTHER" id="PTHR30399">
    <property type="entry name" value="UNCHARACTERIZED PROTEIN YGJP"/>
    <property type="match status" value="1"/>
</dbReference>
<dbReference type="InterPro" id="IPR002725">
    <property type="entry name" value="YgjP-like_metallopeptidase"/>
</dbReference>
<name>F0SW61_SYNGF</name>
<protein>
    <recommendedName>
        <fullName evidence="1">YgjP-like metallopeptidase domain-containing protein</fullName>
    </recommendedName>
</protein>
<dbReference type="CDD" id="cd07344">
    <property type="entry name" value="M48_yhfN_like"/>
    <property type="match status" value="1"/>
</dbReference>
<evidence type="ECO:0000313" key="3">
    <source>
        <dbReference type="Proteomes" id="UP000007488"/>
    </source>
</evidence>
<dbReference type="Pfam" id="PF01863">
    <property type="entry name" value="YgjP-like"/>
    <property type="match status" value="1"/>
</dbReference>
<proteinExistence type="predicted"/>
<feature type="domain" description="YgjP-like metallopeptidase" evidence="1">
    <location>
        <begin position="23"/>
        <end position="230"/>
    </location>
</feature>
<dbReference type="Gene3D" id="3.30.2010.10">
    <property type="entry name" value="Metalloproteases ('zincins'), catalytic domain"/>
    <property type="match status" value="1"/>
</dbReference>
<accession>F0SW61</accession>
<evidence type="ECO:0000313" key="2">
    <source>
        <dbReference type="EMBL" id="ADY54547.1"/>
    </source>
</evidence>
<dbReference type="STRING" id="645991.Sgly_0176"/>
<reference evidence="3" key="2">
    <citation type="submission" date="2011-02" db="EMBL/GenBank/DDBJ databases">
        <title>The complete genome of Syntrophobotulus glycolicus DSM 8271.</title>
        <authorList>
            <person name="Lucas S."/>
            <person name="Copeland A."/>
            <person name="Lapidus A."/>
            <person name="Bruce D."/>
            <person name="Goodwin L."/>
            <person name="Pitluck S."/>
            <person name="Kyrpides N."/>
            <person name="Mavromatis K."/>
            <person name="Pagani I."/>
            <person name="Ivanova N."/>
            <person name="Mikhailova N."/>
            <person name="Chertkov O."/>
            <person name="Held B."/>
            <person name="Detter J.C."/>
            <person name="Tapia R."/>
            <person name="Han C."/>
            <person name="Land M."/>
            <person name="Hauser L."/>
            <person name="Markowitz V."/>
            <person name="Cheng J.-F."/>
            <person name="Hugenholtz P."/>
            <person name="Woyke T."/>
            <person name="Wu D."/>
            <person name="Spring S."/>
            <person name="Schroeder M."/>
            <person name="Brambilla E."/>
            <person name="Klenk H.-P."/>
            <person name="Eisen J.A."/>
        </authorList>
    </citation>
    <scope>NUCLEOTIDE SEQUENCE [LARGE SCALE GENOMIC DNA]</scope>
    <source>
        <strain evidence="3">DSM 8271 / FlGlyR</strain>
    </source>
</reference>
<dbReference type="PANTHER" id="PTHR30399:SF1">
    <property type="entry name" value="UTP PYROPHOSPHATASE"/>
    <property type="match status" value="1"/>
</dbReference>
<dbReference type="Proteomes" id="UP000007488">
    <property type="component" value="Chromosome"/>
</dbReference>
<organism evidence="2 3">
    <name type="scientific">Syntrophobotulus glycolicus (strain DSM 8271 / FlGlyR)</name>
    <dbReference type="NCBI Taxonomy" id="645991"/>
    <lineage>
        <taxon>Bacteria</taxon>
        <taxon>Bacillati</taxon>
        <taxon>Bacillota</taxon>
        <taxon>Clostridia</taxon>
        <taxon>Eubacteriales</taxon>
        <taxon>Desulfitobacteriaceae</taxon>
        <taxon>Syntrophobotulus</taxon>
    </lineage>
</organism>
<dbReference type="AlphaFoldDB" id="F0SW61"/>
<dbReference type="OrthoDB" id="9811177at2"/>
<gene>
    <name evidence="2" type="ordered locus">Sgly_0176</name>
</gene>
<reference evidence="2 3" key="1">
    <citation type="journal article" date="2011" name="Stand. Genomic Sci.">
        <title>Complete genome sequence of Syntrophobotulus glycolicus type strain (FlGlyR).</title>
        <authorList>
            <person name="Han C."/>
            <person name="Mwirichia R."/>
            <person name="Chertkov O."/>
            <person name="Held B."/>
            <person name="Lapidus A."/>
            <person name="Nolan M."/>
            <person name="Lucas S."/>
            <person name="Hammon N."/>
            <person name="Deshpande S."/>
            <person name="Cheng J.F."/>
            <person name="Tapia R."/>
            <person name="Goodwin L."/>
            <person name="Pitluck S."/>
            <person name="Huntemann M."/>
            <person name="Liolios K."/>
            <person name="Ivanova N."/>
            <person name="Pagani I."/>
            <person name="Mavromatis K."/>
            <person name="Ovchinikova G."/>
            <person name="Pati A."/>
            <person name="Chen A."/>
            <person name="Palaniappan K."/>
            <person name="Land M."/>
            <person name="Hauser L."/>
            <person name="Brambilla E.M."/>
            <person name="Rohde M."/>
            <person name="Spring S."/>
            <person name="Sikorski J."/>
            <person name="Goker M."/>
            <person name="Woyke T."/>
            <person name="Bristow J."/>
            <person name="Eisen J.A."/>
            <person name="Markowitz V."/>
            <person name="Hugenholtz P."/>
            <person name="Kyrpides N.C."/>
            <person name="Klenk H.P."/>
            <person name="Detter J.C."/>
        </authorList>
    </citation>
    <scope>NUCLEOTIDE SEQUENCE [LARGE SCALE GENOMIC DNA]</scope>
    <source>
        <strain evidence="3">DSM 8271 / FlGlyR</strain>
    </source>
</reference>
<dbReference type="eggNOG" id="COG1451">
    <property type="taxonomic scope" value="Bacteria"/>
</dbReference>